<dbReference type="AlphaFoldDB" id="A0A0A9EJ95"/>
<protein>
    <submittedName>
        <fullName evidence="2">Uncharacterized protein</fullName>
    </submittedName>
</protein>
<sequence>MESLFQIGPTLNRIGRKRREPGEGRPRQR</sequence>
<evidence type="ECO:0000256" key="1">
    <source>
        <dbReference type="SAM" id="MobiDB-lite"/>
    </source>
</evidence>
<reference evidence="2" key="1">
    <citation type="submission" date="2014-09" db="EMBL/GenBank/DDBJ databases">
        <authorList>
            <person name="Magalhaes I.L.F."/>
            <person name="Oliveira U."/>
            <person name="Santos F.R."/>
            <person name="Vidigal T.H.D.A."/>
            <person name="Brescovit A.D."/>
            <person name="Santos A.J."/>
        </authorList>
    </citation>
    <scope>NUCLEOTIDE SEQUENCE</scope>
    <source>
        <tissue evidence="2">Shoot tissue taken approximately 20 cm above the soil surface</tissue>
    </source>
</reference>
<accession>A0A0A9EJ95</accession>
<reference evidence="2" key="2">
    <citation type="journal article" date="2015" name="Data Brief">
        <title>Shoot transcriptome of the giant reed, Arundo donax.</title>
        <authorList>
            <person name="Barrero R.A."/>
            <person name="Guerrero F.D."/>
            <person name="Moolhuijzen P."/>
            <person name="Goolsby J.A."/>
            <person name="Tidwell J."/>
            <person name="Bellgard S.E."/>
            <person name="Bellgard M.I."/>
        </authorList>
    </citation>
    <scope>NUCLEOTIDE SEQUENCE</scope>
    <source>
        <tissue evidence="2">Shoot tissue taken approximately 20 cm above the soil surface</tissue>
    </source>
</reference>
<feature type="compositionally biased region" description="Basic and acidic residues" evidence="1">
    <location>
        <begin position="20"/>
        <end position="29"/>
    </location>
</feature>
<feature type="region of interest" description="Disordered" evidence="1">
    <location>
        <begin position="1"/>
        <end position="29"/>
    </location>
</feature>
<dbReference type="EMBL" id="GBRH01197764">
    <property type="protein sequence ID" value="JAE00132.1"/>
    <property type="molecule type" value="Transcribed_RNA"/>
</dbReference>
<name>A0A0A9EJ95_ARUDO</name>
<proteinExistence type="predicted"/>
<organism evidence="2">
    <name type="scientific">Arundo donax</name>
    <name type="common">Giant reed</name>
    <name type="synonym">Donax arundinaceus</name>
    <dbReference type="NCBI Taxonomy" id="35708"/>
    <lineage>
        <taxon>Eukaryota</taxon>
        <taxon>Viridiplantae</taxon>
        <taxon>Streptophyta</taxon>
        <taxon>Embryophyta</taxon>
        <taxon>Tracheophyta</taxon>
        <taxon>Spermatophyta</taxon>
        <taxon>Magnoliopsida</taxon>
        <taxon>Liliopsida</taxon>
        <taxon>Poales</taxon>
        <taxon>Poaceae</taxon>
        <taxon>PACMAD clade</taxon>
        <taxon>Arundinoideae</taxon>
        <taxon>Arundineae</taxon>
        <taxon>Arundo</taxon>
    </lineage>
</organism>
<evidence type="ECO:0000313" key="2">
    <source>
        <dbReference type="EMBL" id="JAE00132.1"/>
    </source>
</evidence>